<evidence type="ECO:0000256" key="2">
    <source>
        <dbReference type="SAM" id="SignalP"/>
    </source>
</evidence>
<dbReference type="InterPro" id="IPR027994">
    <property type="entry name" value="WxL_dom"/>
</dbReference>
<dbReference type="Proteomes" id="UP000287101">
    <property type="component" value="Unassembled WGS sequence"/>
</dbReference>
<name>A0A430A781_9ENTE</name>
<keyword evidence="5" id="KW-1185">Reference proteome</keyword>
<proteinExistence type="predicted"/>
<protein>
    <recommendedName>
        <fullName evidence="3">WxL domain-containing protein</fullName>
    </recommendedName>
</protein>
<evidence type="ECO:0000313" key="5">
    <source>
        <dbReference type="Proteomes" id="UP000287101"/>
    </source>
</evidence>
<keyword evidence="2" id="KW-0732">Signal</keyword>
<dbReference type="AlphaFoldDB" id="A0A430A781"/>
<comment type="caution">
    <text evidence="4">The sequence shown here is derived from an EMBL/GenBank/DDBJ whole genome shotgun (WGS) entry which is preliminary data.</text>
</comment>
<evidence type="ECO:0000256" key="1">
    <source>
        <dbReference type="SAM" id="MobiDB-lite"/>
    </source>
</evidence>
<reference evidence="4 5" key="1">
    <citation type="submission" date="2017-05" db="EMBL/GenBank/DDBJ databases">
        <title>Vagococcus spp. assemblies.</title>
        <authorList>
            <person name="Gulvik C.A."/>
        </authorList>
    </citation>
    <scope>NUCLEOTIDE SEQUENCE [LARGE SCALE GENOMIC DNA]</scope>
    <source>
        <strain evidence="4 5">CCUG 41755</strain>
    </source>
</reference>
<evidence type="ECO:0000313" key="4">
    <source>
        <dbReference type="EMBL" id="RSU02983.1"/>
    </source>
</evidence>
<feature type="chain" id="PRO_5019356054" description="WxL domain-containing protein" evidence="2">
    <location>
        <begin position="27"/>
        <end position="279"/>
    </location>
</feature>
<feature type="compositionally biased region" description="Basic and acidic residues" evidence="1">
    <location>
        <begin position="66"/>
        <end position="75"/>
    </location>
</feature>
<feature type="region of interest" description="Disordered" evidence="1">
    <location>
        <begin position="27"/>
        <end position="86"/>
    </location>
</feature>
<organism evidence="4 5">
    <name type="scientific">Vagococcus fessus</name>
    <dbReference type="NCBI Taxonomy" id="120370"/>
    <lineage>
        <taxon>Bacteria</taxon>
        <taxon>Bacillati</taxon>
        <taxon>Bacillota</taxon>
        <taxon>Bacilli</taxon>
        <taxon>Lactobacillales</taxon>
        <taxon>Enterococcaceae</taxon>
        <taxon>Vagococcus</taxon>
    </lineage>
</organism>
<feature type="compositionally biased region" description="Polar residues" evidence="1">
    <location>
        <begin position="27"/>
        <end position="39"/>
    </location>
</feature>
<dbReference type="RefSeq" id="WP_126831194.1">
    <property type="nucleotide sequence ID" value="NZ_CBCRYB010000004.1"/>
</dbReference>
<feature type="domain" description="WxL" evidence="3">
    <location>
        <begin position="30"/>
        <end position="275"/>
    </location>
</feature>
<gene>
    <name evidence="4" type="ORF">CBF31_04455</name>
</gene>
<sequence>MKNTFKATAALMLFGTMLGTATLASAEETQQQDAKTTGKLTLDNEGKDLPIDPVDPEVDPGEEIETDPKEPEKPGEPGTPGGESAKGLLAVNFAPNLNFGQQKVSQKEETYNAWLQKTKQGEKKETANFVEVKDMRGSGEGWSLSVAQVGQFQIGTDADKVLKGAKISFKNGEIKSKNDENSKPTMTLGDGNGAAELTAGKAAGEDAENPAATTGPALPLMEAEKGKGMGLNELTFGDTTNDTAADAVTLTIPGNINQYVGAYQTGLEWTLGAAPGNQE</sequence>
<accession>A0A430A781</accession>
<evidence type="ECO:0000259" key="3">
    <source>
        <dbReference type="Pfam" id="PF13731"/>
    </source>
</evidence>
<dbReference type="Pfam" id="PF13731">
    <property type="entry name" value="WxL"/>
    <property type="match status" value="1"/>
</dbReference>
<feature type="region of interest" description="Disordered" evidence="1">
    <location>
        <begin position="174"/>
        <end position="195"/>
    </location>
</feature>
<dbReference type="EMBL" id="NGJY01000002">
    <property type="protein sequence ID" value="RSU02983.1"/>
    <property type="molecule type" value="Genomic_DNA"/>
</dbReference>
<feature type="signal peptide" evidence="2">
    <location>
        <begin position="1"/>
        <end position="26"/>
    </location>
</feature>
<feature type="compositionally biased region" description="Acidic residues" evidence="1">
    <location>
        <begin position="54"/>
        <end position="65"/>
    </location>
</feature>